<feature type="region of interest" description="Disordered" evidence="1">
    <location>
        <begin position="83"/>
        <end position="133"/>
    </location>
</feature>
<evidence type="ECO:0000313" key="3">
    <source>
        <dbReference type="Proteomes" id="UP000585614"/>
    </source>
</evidence>
<sequence>MSQKRNSESSCEIPADLLIPEGELALSFVDRLVQNPQNQHVNSSTASFLLRMVDSLTDHILQMVCTEVNNNRSMLLNCEDAERAAGSNGAPQRATGSDRALQRAAGRNGAPQRHSRDSAFNLLDRMPGSRRKG</sequence>
<comment type="caution">
    <text evidence="2">The sequence shown here is derived from an EMBL/GenBank/DDBJ whole genome shotgun (WGS) entry which is preliminary data.</text>
</comment>
<accession>A0A7J8AUD0</accession>
<evidence type="ECO:0000256" key="1">
    <source>
        <dbReference type="SAM" id="MobiDB-lite"/>
    </source>
</evidence>
<evidence type="ECO:0000313" key="2">
    <source>
        <dbReference type="EMBL" id="KAF6390153.1"/>
    </source>
</evidence>
<organism evidence="2 3">
    <name type="scientific">Rhinolophus ferrumequinum</name>
    <name type="common">Greater horseshoe bat</name>
    <dbReference type="NCBI Taxonomy" id="59479"/>
    <lineage>
        <taxon>Eukaryota</taxon>
        <taxon>Metazoa</taxon>
        <taxon>Chordata</taxon>
        <taxon>Craniata</taxon>
        <taxon>Vertebrata</taxon>
        <taxon>Euteleostomi</taxon>
        <taxon>Mammalia</taxon>
        <taxon>Eutheria</taxon>
        <taxon>Laurasiatheria</taxon>
        <taxon>Chiroptera</taxon>
        <taxon>Yinpterochiroptera</taxon>
        <taxon>Rhinolophoidea</taxon>
        <taxon>Rhinolophidae</taxon>
        <taxon>Rhinolophinae</taxon>
        <taxon>Rhinolophus</taxon>
    </lineage>
</organism>
<dbReference type="InterPro" id="IPR009072">
    <property type="entry name" value="Histone-fold"/>
</dbReference>
<reference evidence="2 3" key="1">
    <citation type="journal article" date="2020" name="Nature">
        <title>Six reference-quality genomes reveal evolution of bat adaptations.</title>
        <authorList>
            <person name="Jebb D."/>
            <person name="Huang Z."/>
            <person name="Pippel M."/>
            <person name="Hughes G.M."/>
            <person name="Lavrichenko K."/>
            <person name="Devanna P."/>
            <person name="Winkler S."/>
            <person name="Jermiin L.S."/>
            <person name="Skirmuntt E.C."/>
            <person name="Katzourakis A."/>
            <person name="Burkitt-Gray L."/>
            <person name="Ray D.A."/>
            <person name="Sullivan K.A.M."/>
            <person name="Roscito J.G."/>
            <person name="Kirilenko B.M."/>
            <person name="Davalos L.M."/>
            <person name="Corthals A.P."/>
            <person name="Power M.L."/>
            <person name="Jones G."/>
            <person name="Ransome R.D."/>
            <person name="Dechmann D.K.N."/>
            <person name="Locatelli A.G."/>
            <person name="Puechmaille S.J."/>
            <person name="Fedrigo O."/>
            <person name="Jarvis E.D."/>
            <person name="Hiller M."/>
            <person name="Vernes S.C."/>
            <person name="Myers E.W."/>
            <person name="Teeling E.C."/>
        </authorList>
    </citation>
    <scope>NUCLEOTIDE SEQUENCE [LARGE SCALE GENOMIC DNA]</scope>
    <source>
        <strain evidence="2">MRhiFer1</strain>
        <tissue evidence="2">Lung</tissue>
    </source>
</reference>
<dbReference type="AlphaFoldDB" id="A0A7J8AUD0"/>
<dbReference type="SUPFAM" id="SSF47113">
    <property type="entry name" value="Histone-fold"/>
    <property type="match status" value="1"/>
</dbReference>
<dbReference type="EMBL" id="JACAGC010000001">
    <property type="protein sequence ID" value="KAF6390153.1"/>
    <property type="molecule type" value="Genomic_DNA"/>
</dbReference>
<proteinExistence type="predicted"/>
<dbReference type="Proteomes" id="UP000585614">
    <property type="component" value="Unassembled WGS sequence"/>
</dbReference>
<dbReference type="GO" id="GO:0046982">
    <property type="term" value="F:protein heterodimerization activity"/>
    <property type="evidence" value="ECO:0007669"/>
    <property type="project" value="InterPro"/>
</dbReference>
<name>A0A7J8AUD0_RHIFE</name>
<protein>
    <submittedName>
        <fullName evidence="2">Uncharacterized protein</fullName>
    </submittedName>
</protein>
<gene>
    <name evidence="2" type="ORF">mRhiFer1_006624</name>
</gene>